<dbReference type="Pfam" id="PF15575">
    <property type="entry name" value="Imm49"/>
    <property type="match status" value="1"/>
</dbReference>
<dbReference type="InterPro" id="IPR029074">
    <property type="entry name" value="Imm49"/>
</dbReference>
<dbReference type="Proteomes" id="UP000075515">
    <property type="component" value="Unassembled WGS sequence"/>
</dbReference>
<sequence length="261" mass="29170">MSLRDIKADVIDELEENLEIIAAGHPVRELGDTYEDAARCLEALGCCKLLLEMDPARFHRDLVWAGYARRRFLRRSAAEKNEVDHHLARSRCDSFFCAIAAGALALADEIGSLSPTVWIPEGEYEEDFAYFRFLHLFLRGAGPTAPLVEQMKSALGASSPRLAVVEAFEASDADAFEAAFTALVDDRNDRVDRDKTMFSDDVTFAPRASVFVEGLALLRIAELRRLGPRQREYPRCPYAARAVSVSPQPEDLFDELELGRT</sequence>
<dbReference type="AlphaFoldDB" id="A0A150SER9"/>
<name>A0A150SER9_SORCE</name>
<gene>
    <name evidence="1" type="ORF">BE18_26855</name>
</gene>
<reference evidence="1 2" key="1">
    <citation type="submission" date="2014-02" db="EMBL/GenBank/DDBJ databases">
        <title>The small core and large imbalanced accessory genome model reveals a collaborative survival strategy of Sorangium cellulosum strains in nature.</title>
        <authorList>
            <person name="Han K."/>
            <person name="Peng R."/>
            <person name="Blom J."/>
            <person name="Li Y.-Z."/>
        </authorList>
    </citation>
    <scope>NUCLEOTIDE SEQUENCE [LARGE SCALE GENOMIC DNA]</scope>
    <source>
        <strain evidence="1 2">So0149</strain>
    </source>
</reference>
<comment type="caution">
    <text evidence="1">The sequence shown here is derived from an EMBL/GenBank/DDBJ whole genome shotgun (WGS) entry which is preliminary data.</text>
</comment>
<protein>
    <submittedName>
        <fullName evidence="1">Uncharacterized protein</fullName>
    </submittedName>
</protein>
<organism evidence="1 2">
    <name type="scientific">Sorangium cellulosum</name>
    <name type="common">Polyangium cellulosum</name>
    <dbReference type="NCBI Taxonomy" id="56"/>
    <lineage>
        <taxon>Bacteria</taxon>
        <taxon>Pseudomonadati</taxon>
        <taxon>Myxococcota</taxon>
        <taxon>Polyangia</taxon>
        <taxon>Polyangiales</taxon>
        <taxon>Polyangiaceae</taxon>
        <taxon>Sorangium</taxon>
    </lineage>
</organism>
<evidence type="ECO:0000313" key="1">
    <source>
        <dbReference type="EMBL" id="KYF90962.1"/>
    </source>
</evidence>
<accession>A0A150SER9</accession>
<proteinExistence type="predicted"/>
<dbReference type="EMBL" id="JEMC01002080">
    <property type="protein sequence ID" value="KYF90962.1"/>
    <property type="molecule type" value="Genomic_DNA"/>
</dbReference>
<evidence type="ECO:0000313" key="2">
    <source>
        <dbReference type="Proteomes" id="UP000075515"/>
    </source>
</evidence>